<dbReference type="Pfam" id="PF02634">
    <property type="entry name" value="FdhD-NarQ"/>
    <property type="match status" value="1"/>
</dbReference>
<keyword evidence="4" id="KW-1185">Reference proteome</keyword>
<gene>
    <name evidence="3" type="ORF">Asulf_01135</name>
</gene>
<dbReference type="KEGG" id="ast:Asulf_01135"/>
<dbReference type="OrthoDB" id="57189at2157"/>
<dbReference type="Proteomes" id="UP000013307">
    <property type="component" value="Chromosome"/>
</dbReference>
<dbReference type="InterPro" id="IPR003786">
    <property type="entry name" value="FdhD"/>
</dbReference>
<dbReference type="PANTHER" id="PTHR30592:SF1">
    <property type="entry name" value="SULFUR CARRIER PROTEIN FDHD"/>
    <property type="match status" value="1"/>
</dbReference>
<evidence type="ECO:0000313" key="3">
    <source>
        <dbReference type="EMBL" id="AGK61135.1"/>
    </source>
</evidence>
<reference evidence="3 4" key="1">
    <citation type="journal article" date="2013" name="Genome Announc.">
        <title>Complete Genome Sequence of the Thermophilic and Facultatively Chemolithoautotrophic Sulfate Reducer Archaeoglobus sulfaticallidus Strain PM70-1T.</title>
        <authorList>
            <person name="Stokke R."/>
            <person name="Hocking W.P."/>
            <person name="Steinsbu B.O."/>
            <person name="Steen I.H."/>
        </authorList>
    </citation>
    <scope>NUCLEOTIDE SEQUENCE [LARGE SCALE GENOMIC DNA]</scope>
    <source>
        <strain evidence="3">PM70-1</strain>
    </source>
</reference>
<dbReference type="HOGENOM" id="CLU_056887_4_2_2"/>
<organism evidence="3 4">
    <name type="scientific">Archaeoglobus sulfaticallidus PM70-1</name>
    <dbReference type="NCBI Taxonomy" id="387631"/>
    <lineage>
        <taxon>Archaea</taxon>
        <taxon>Methanobacteriati</taxon>
        <taxon>Methanobacteriota</taxon>
        <taxon>Archaeoglobi</taxon>
        <taxon>Archaeoglobales</taxon>
        <taxon>Archaeoglobaceae</taxon>
        <taxon>Archaeoglobus</taxon>
    </lineage>
</organism>
<dbReference type="NCBIfam" id="TIGR00129">
    <property type="entry name" value="fdhD_narQ"/>
    <property type="match status" value="1"/>
</dbReference>
<sequence>MVDIIKSDNSLELAKEIEVTVYINGLPSHLMCSPNNLEELAIGFVVSEGLIDRDLVDEIEIHRKGNEIFVDVDANSFTLELRSSGCVGVFKKGEVLPPVEAKEKFSLDELKKALEYIDVEEYRKTRGYHSSAIVGKKGLIVRAIDVGRHNAVDKAIGMALRKNIDTSKVFLLISGRISRGIAAKAVRSGIPLVVSKASILDSAIDVCKKTGLSAVSFASDLIVKGDAIDLG</sequence>
<dbReference type="InterPro" id="IPR016193">
    <property type="entry name" value="Cytidine_deaminase-like"/>
</dbReference>
<evidence type="ECO:0000256" key="1">
    <source>
        <dbReference type="ARBA" id="ARBA00022490"/>
    </source>
</evidence>
<dbReference type="STRING" id="387631.Asulf_01135"/>
<dbReference type="PANTHER" id="PTHR30592">
    <property type="entry name" value="FORMATE DEHYDROGENASE"/>
    <property type="match status" value="1"/>
</dbReference>
<dbReference type="AlphaFoldDB" id="N0BLN3"/>
<name>N0BLN3_9EURY</name>
<dbReference type="EMBL" id="CP005290">
    <property type="protein sequence ID" value="AGK61135.1"/>
    <property type="molecule type" value="Genomic_DNA"/>
</dbReference>
<keyword evidence="1" id="KW-0963">Cytoplasm</keyword>
<protein>
    <submittedName>
        <fullName evidence="3">Formate dehydrogenase family accessory protein FdhD</fullName>
    </submittedName>
</protein>
<dbReference type="GO" id="GO:0006777">
    <property type="term" value="P:Mo-molybdopterin cofactor biosynthetic process"/>
    <property type="evidence" value="ECO:0007669"/>
    <property type="project" value="UniProtKB-KW"/>
</dbReference>
<dbReference type="SUPFAM" id="SSF53927">
    <property type="entry name" value="Cytidine deaminase-like"/>
    <property type="match status" value="1"/>
</dbReference>
<dbReference type="eggNOG" id="arCOG04358">
    <property type="taxonomic scope" value="Archaea"/>
</dbReference>
<evidence type="ECO:0000313" key="4">
    <source>
        <dbReference type="Proteomes" id="UP000013307"/>
    </source>
</evidence>
<proteinExistence type="predicted"/>
<keyword evidence="2" id="KW-0501">Molybdenum cofactor biosynthesis</keyword>
<dbReference type="RefSeq" id="WP_015590733.1">
    <property type="nucleotide sequence ID" value="NC_021169.1"/>
</dbReference>
<accession>N0BLN3</accession>
<dbReference type="GeneID" id="15392776"/>
<dbReference type="Gene3D" id="3.40.140.10">
    <property type="entry name" value="Cytidine Deaminase, domain 2"/>
    <property type="match status" value="1"/>
</dbReference>
<evidence type="ECO:0000256" key="2">
    <source>
        <dbReference type="ARBA" id="ARBA00023150"/>
    </source>
</evidence>
<dbReference type="GO" id="GO:0016783">
    <property type="term" value="F:sulfurtransferase activity"/>
    <property type="evidence" value="ECO:0007669"/>
    <property type="project" value="InterPro"/>
</dbReference>
<dbReference type="PIRSF" id="PIRSF015626">
    <property type="entry name" value="FdhD"/>
    <property type="match status" value="1"/>
</dbReference>
<dbReference type="Gene3D" id="3.10.20.10">
    <property type="match status" value="1"/>
</dbReference>